<feature type="repeat" description="WD" evidence="3">
    <location>
        <begin position="576"/>
        <end position="610"/>
    </location>
</feature>
<dbReference type="PROSITE" id="PS00108">
    <property type="entry name" value="PROTEIN_KINASE_ST"/>
    <property type="match status" value="1"/>
</dbReference>
<dbReference type="PRINTS" id="PR00109">
    <property type="entry name" value="TYRKINASE"/>
</dbReference>
<evidence type="ECO:0000256" key="2">
    <source>
        <dbReference type="ARBA" id="ARBA00022737"/>
    </source>
</evidence>
<dbReference type="SUPFAM" id="SSF50978">
    <property type="entry name" value="WD40 repeat-like"/>
    <property type="match status" value="1"/>
</dbReference>
<dbReference type="EMBL" id="CM032187">
    <property type="protein sequence ID" value="KAG7089212.1"/>
    <property type="molecule type" value="Genomic_DNA"/>
</dbReference>
<dbReference type="GO" id="GO:0005524">
    <property type="term" value="F:ATP binding"/>
    <property type="evidence" value="ECO:0007669"/>
    <property type="project" value="InterPro"/>
</dbReference>
<dbReference type="SUPFAM" id="SSF56112">
    <property type="entry name" value="Protein kinase-like (PK-like)"/>
    <property type="match status" value="1"/>
</dbReference>
<dbReference type="GO" id="GO:0004672">
    <property type="term" value="F:protein kinase activity"/>
    <property type="evidence" value="ECO:0007669"/>
    <property type="project" value="InterPro"/>
</dbReference>
<dbReference type="PRINTS" id="PR00320">
    <property type="entry name" value="GPROTEINBRPT"/>
</dbReference>
<dbReference type="InterPro" id="IPR020472">
    <property type="entry name" value="WD40_PAC1"/>
</dbReference>
<dbReference type="SMART" id="SM00220">
    <property type="entry name" value="S_TKc"/>
    <property type="match status" value="1"/>
</dbReference>
<dbReference type="Pfam" id="PF00400">
    <property type="entry name" value="WD40"/>
    <property type="match status" value="7"/>
</dbReference>
<dbReference type="InterPro" id="IPR019775">
    <property type="entry name" value="WD40_repeat_CS"/>
</dbReference>
<feature type="repeat" description="WD" evidence="3">
    <location>
        <begin position="751"/>
        <end position="783"/>
    </location>
</feature>
<feature type="repeat" description="WD" evidence="3">
    <location>
        <begin position="700"/>
        <end position="734"/>
    </location>
</feature>
<dbReference type="OrthoDB" id="17410at2759"/>
<dbReference type="GeneID" id="66079989"/>
<protein>
    <recommendedName>
        <fullName evidence="5">Protein kinase domain-containing protein</fullName>
    </recommendedName>
</protein>
<dbReference type="InterPro" id="IPR001680">
    <property type="entry name" value="WD40_rpt"/>
</dbReference>
<evidence type="ECO:0000313" key="7">
    <source>
        <dbReference type="Proteomes" id="UP001049176"/>
    </source>
</evidence>
<dbReference type="Gene3D" id="2.130.10.10">
    <property type="entry name" value="YVTN repeat-like/Quinoprotein amine dehydrogenase"/>
    <property type="match status" value="1"/>
</dbReference>
<feature type="repeat" description="WD" evidence="3">
    <location>
        <begin position="665"/>
        <end position="699"/>
    </location>
</feature>
<dbReference type="PROSITE" id="PS50082">
    <property type="entry name" value="WD_REPEATS_2"/>
    <property type="match status" value="6"/>
</dbReference>
<evidence type="ECO:0000256" key="1">
    <source>
        <dbReference type="ARBA" id="ARBA00022574"/>
    </source>
</evidence>
<feature type="region of interest" description="Disordered" evidence="4">
    <location>
        <begin position="408"/>
        <end position="454"/>
    </location>
</feature>
<keyword evidence="1 3" id="KW-0853">WD repeat</keyword>
<organism evidence="6 7">
    <name type="scientific">Marasmius oreades</name>
    <name type="common">fairy-ring Marasmius</name>
    <dbReference type="NCBI Taxonomy" id="181124"/>
    <lineage>
        <taxon>Eukaryota</taxon>
        <taxon>Fungi</taxon>
        <taxon>Dikarya</taxon>
        <taxon>Basidiomycota</taxon>
        <taxon>Agaricomycotina</taxon>
        <taxon>Agaricomycetes</taxon>
        <taxon>Agaricomycetidae</taxon>
        <taxon>Agaricales</taxon>
        <taxon>Marasmiineae</taxon>
        <taxon>Marasmiaceae</taxon>
        <taxon>Marasmius</taxon>
    </lineage>
</organism>
<dbReference type="InterPro" id="IPR036322">
    <property type="entry name" value="WD40_repeat_dom_sf"/>
</dbReference>
<proteinExistence type="predicted"/>
<evidence type="ECO:0000256" key="3">
    <source>
        <dbReference type="PROSITE-ProRule" id="PRU00221"/>
    </source>
</evidence>
<name>A0A9P7RTJ4_9AGAR</name>
<gene>
    <name evidence="6" type="ORF">E1B28_010914</name>
</gene>
<evidence type="ECO:0000313" key="6">
    <source>
        <dbReference type="EMBL" id="KAG7089212.1"/>
    </source>
</evidence>
<reference evidence="6" key="1">
    <citation type="journal article" date="2021" name="Genome Biol. Evol.">
        <title>The assembled and annotated genome of the fairy-ring fungus Marasmius oreades.</title>
        <authorList>
            <person name="Hiltunen M."/>
            <person name="Ament-Velasquez S.L."/>
            <person name="Johannesson H."/>
        </authorList>
    </citation>
    <scope>NUCLEOTIDE SEQUENCE</scope>
    <source>
        <strain evidence="6">03SP1</strain>
    </source>
</reference>
<dbReference type="Proteomes" id="UP001049176">
    <property type="component" value="Chromosome 7"/>
</dbReference>
<feature type="compositionally biased region" description="Pro residues" evidence="4">
    <location>
        <begin position="419"/>
        <end position="438"/>
    </location>
</feature>
<keyword evidence="2" id="KW-0677">Repeat</keyword>
<evidence type="ECO:0000259" key="5">
    <source>
        <dbReference type="PROSITE" id="PS50011"/>
    </source>
</evidence>
<dbReference type="CDD" id="cd00200">
    <property type="entry name" value="WD40"/>
    <property type="match status" value="1"/>
</dbReference>
<dbReference type="RefSeq" id="XP_043005682.1">
    <property type="nucleotide sequence ID" value="XM_043155900.1"/>
</dbReference>
<dbReference type="Gene3D" id="1.10.510.10">
    <property type="entry name" value="Transferase(Phosphotransferase) domain 1"/>
    <property type="match status" value="1"/>
</dbReference>
<dbReference type="InterPro" id="IPR001245">
    <property type="entry name" value="Ser-Thr/Tyr_kinase_cat_dom"/>
</dbReference>
<evidence type="ECO:0000256" key="4">
    <source>
        <dbReference type="SAM" id="MobiDB-lite"/>
    </source>
</evidence>
<dbReference type="AlphaFoldDB" id="A0A9P7RTJ4"/>
<keyword evidence="7" id="KW-1185">Reference proteome</keyword>
<dbReference type="PROSITE" id="PS00678">
    <property type="entry name" value="WD_REPEATS_1"/>
    <property type="match status" value="2"/>
</dbReference>
<feature type="domain" description="Protein kinase" evidence="5">
    <location>
        <begin position="90"/>
        <end position="355"/>
    </location>
</feature>
<dbReference type="PROSITE" id="PS50294">
    <property type="entry name" value="WD_REPEATS_REGION"/>
    <property type="match status" value="6"/>
</dbReference>
<accession>A0A9P7RTJ4</accession>
<dbReference type="InterPro" id="IPR011009">
    <property type="entry name" value="Kinase-like_dom_sf"/>
</dbReference>
<dbReference type="KEGG" id="more:E1B28_010914"/>
<dbReference type="InterPro" id="IPR000719">
    <property type="entry name" value="Prot_kinase_dom"/>
</dbReference>
<comment type="caution">
    <text evidence="6">The sequence shown here is derived from an EMBL/GenBank/DDBJ whole genome shotgun (WGS) entry which is preliminary data.</text>
</comment>
<feature type="repeat" description="WD" evidence="3">
    <location>
        <begin position="611"/>
        <end position="652"/>
    </location>
</feature>
<dbReference type="PANTHER" id="PTHR19848:SF8">
    <property type="entry name" value="F-BOX AND WD REPEAT DOMAIN CONTAINING 7"/>
    <property type="match status" value="1"/>
</dbReference>
<feature type="repeat" description="WD" evidence="3">
    <location>
        <begin position="793"/>
        <end position="828"/>
    </location>
</feature>
<dbReference type="Pfam" id="PF07714">
    <property type="entry name" value="PK_Tyr_Ser-Thr"/>
    <property type="match status" value="1"/>
</dbReference>
<dbReference type="InterPro" id="IPR008271">
    <property type="entry name" value="Ser/Thr_kinase_AS"/>
</dbReference>
<sequence>MRAPRKPTSLFEFDVALRLIQEIVDDHQRRKELLATRDGIAQDWLDLFQLLAEYPNITTDLRSCLSNLMIRLSRKSGLHPQCLTIRGVEKQGIYPVGGGAFGDVWKGKIGQQVVCLKVLRAFETSDLKQILKDYMQEAIIWRQLNHQNLLPFIGIYYLDVDQKQLCLVSPWMEQGNLVQFLKNTSPDVVDHDSLAYDVACGLSYLHAEKIVHGDLKGVNILITPDERACIGDFGLSRVSATQLLLSETTRSKGTTRWLSPELLRPEPSCVPSKESDIYAYACVCYEIFTGRIPFYELSEAAIVFAVLLDKRRPSHPENCTKLRGSMWDIMVACWNEGPSFRPTMVDVLACMHEMNADRRLKPASEWNDPAFTQIWSNAEQPPFLHGDEPIPHDRERGRELDYPFAQRDRKRFKHARPGGAPPSMPPAAFPTLPPPPSTKPLKPRGPSNTAATPMGHAGQIQLQLTASEASGSGATLIPINTPAGGFPNVDIATHPPEFKKEGSDWFAIFNPKIKKGLDVSLVHTLMHESVVCCVRFSPGGKYLATGCNRTVQIYNVRTGVKTWVLADGAVVGDLYIRSVCFSPDGKYLATGAEDKQIRIWDIAKRRIRNIFDGHQQEIYSLDFSSDGRLIVSGSGDKTLRTWGMDGTSRVFTINDLDSFNKDAGVTSVAISPNGEYVAAGSLDTVVRIWDVATGQLVEWLRGHQDSVYSVAFTPDGKGLVSGSLDKTSKYWDVSALMKRDGYKQSQCTMNFTGHKDYVLSVAVSHDGQWVVSGSKDRGVQFYDSHNATVQCMLQGHKNSVISVDFSPSGSMLATGSGDWEARIWSYRM</sequence>
<dbReference type="SMART" id="SM00320">
    <property type="entry name" value="WD40"/>
    <property type="match status" value="7"/>
</dbReference>
<dbReference type="PANTHER" id="PTHR19848">
    <property type="entry name" value="WD40 REPEAT PROTEIN"/>
    <property type="match status" value="1"/>
</dbReference>
<dbReference type="PROSITE" id="PS50011">
    <property type="entry name" value="PROTEIN_KINASE_DOM"/>
    <property type="match status" value="1"/>
</dbReference>
<dbReference type="InterPro" id="IPR015943">
    <property type="entry name" value="WD40/YVTN_repeat-like_dom_sf"/>
</dbReference>